<dbReference type="Gene3D" id="2.60.40.10">
    <property type="entry name" value="Immunoglobulins"/>
    <property type="match status" value="1"/>
</dbReference>
<evidence type="ECO:0000256" key="1">
    <source>
        <dbReference type="SAM" id="SignalP"/>
    </source>
</evidence>
<sequence>MKKILLVAVLAVFSLTSANAQTKSKTKKAKKAVSTKVETPKVDGAGMVFENETIDYGSIPHNADGQREFVFTNNGNKPLVIENTQGSCGCTVPSKPEKPIQPGETGKIGVKYDTSRVGPFTKTVTVTSNAVGSNVTPVTTPSTTPGAAPVPTGKSTKIITIKGNVLPDAPAAPATETKS</sequence>
<keyword evidence="1" id="KW-0732">Signal</keyword>
<dbReference type="EMBL" id="BAABCS010000015">
    <property type="protein sequence ID" value="GAA4050240.1"/>
    <property type="molecule type" value="Genomic_DNA"/>
</dbReference>
<dbReference type="Proteomes" id="UP001500426">
    <property type="component" value="Unassembled WGS sequence"/>
</dbReference>
<dbReference type="RefSeq" id="WP_345093072.1">
    <property type="nucleotide sequence ID" value="NZ_BAABCS010000015.1"/>
</dbReference>
<comment type="caution">
    <text evidence="2">The sequence shown here is derived from an EMBL/GenBank/DDBJ whole genome shotgun (WGS) entry which is preliminary data.</text>
</comment>
<dbReference type="PANTHER" id="PTHR37833">
    <property type="entry name" value="LIPOPROTEIN-RELATED"/>
    <property type="match status" value="1"/>
</dbReference>
<gene>
    <name evidence="2" type="ORF">GCM10022388_15190</name>
</gene>
<keyword evidence="3" id="KW-1185">Reference proteome</keyword>
<name>A0ABP7UR99_9FLAO</name>
<evidence type="ECO:0000313" key="3">
    <source>
        <dbReference type="Proteomes" id="UP001500426"/>
    </source>
</evidence>
<protein>
    <submittedName>
        <fullName evidence="2">DUF1573 domain-containing protein</fullName>
    </submittedName>
</protein>
<feature type="chain" id="PRO_5045234933" evidence="1">
    <location>
        <begin position="21"/>
        <end position="179"/>
    </location>
</feature>
<reference evidence="3" key="1">
    <citation type="journal article" date="2019" name="Int. J. Syst. Evol. Microbiol.">
        <title>The Global Catalogue of Microorganisms (GCM) 10K type strain sequencing project: providing services to taxonomists for standard genome sequencing and annotation.</title>
        <authorList>
            <consortium name="The Broad Institute Genomics Platform"/>
            <consortium name="The Broad Institute Genome Sequencing Center for Infectious Disease"/>
            <person name="Wu L."/>
            <person name="Ma J."/>
        </authorList>
    </citation>
    <scope>NUCLEOTIDE SEQUENCE [LARGE SCALE GENOMIC DNA]</scope>
    <source>
        <strain evidence="3">JCM 17068</strain>
    </source>
</reference>
<proteinExistence type="predicted"/>
<organism evidence="2 3">
    <name type="scientific">Flavobacterium chungnamense</name>
    <dbReference type="NCBI Taxonomy" id="706182"/>
    <lineage>
        <taxon>Bacteria</taxon>
        <taxon>Pseudomonadati</taxon>
        <taxon>Bacteroidota</taxon>
        <taxon>Flavobacteriia</taxon>
        <taxon>Flavobacteriales</taxon>
        <taxon>Flavobacteriaceae</taxon>
        <taxon>Flavobacterium</taxon>
    </lineage>
</organism>
<feature type="signal peptide" evidence="1">
    <location>
        <begin position="1"/>
        <end position="20"/>
    </location>
</feature>
<accession>A0ABP7UR99</accession>
<dbReference type="Pfam" id="PF07610">
    <property type="entry name" value="DUF1573"/>
    <property type="match status" value="1"/>
</dbReference>
<dbReference type="InterPro" id="IPR011467">
    <property type="entry name" value="DUF1573"/>
</dbReference>
<evidence type="ECO:0000313" key="2">
    <source>
        <dbReference type="EMBL" id="GAA4050240.1"/>
    </source>
</evidence>
<dbReference type="InterPro" id="IPR013783">
    <property type="entry name" value="Ig-like_fold"/>
</dbReference>
<dbReference type="PANTHER" id="PTHR37833:SF1">
    <property type="entry name" value="SIGNAL PEPTIDE PROTEIN"/>
    <property type="match status" value="1"/>
</dbReference>